<sequence>MPWVLVRPLCWHVERAALLLFLFSSLFFNVQTVTGQTLVNGQVFSNGLAILDAPAPQSVQHAGSNMPIAIDISGDGKLSQAASIPGSGLATRFDFLDMYLVSSQNSINLTVSDGTNFLTQESGSTVKHLNWPIPTCLPSGSYNLTLYEGSHVNNDGYFSITPIPITIENTAVSGSCTNGTNDYLGQPQESSPPPPNPFLPTQPITITVGPSGIVFPSQSTVTVTARPSTVTVVMVSIGTTTYTSTLPGQTEVITTVVSATRTTTAVMESGTLGFFPVNSTPRRRAPEVPELALICVLASFLFFGIL</sequence>
<evidence type="ECO:0000256" key="1">
    <source>
        <dbReference type="SAM" id="MobiDB-lite"/>
    </source>
</evidence>
<dbReference type="OrthoDB" id="3267335at2759"/>
<dbReference type="Proteomes" id="UP000305948">
    <property type="component" value="Unassembled WGS sequence"/>
</dbReference>
<dbReference type="STRING" id="5364.A0A5C3NHC1"/>
<reference evidence="2 3" key="1">
    <citation type="journal article" date="2019" name="Nat. Ecol. Evol.">
        <title>Megaphylogeny resolves global patterns of mushroom evolution.</title>
        <authorList>
            <person name="Varga T."/>
            <person name="Krizsan K."/>
            <person name="Foldi C."/>
            <person name="Dima B."/>
            <person name="Sanchez-Garcia M."/>
            <person name="Sanchez-Ramirez S."/>
            <person name="Szollosi G.J."/>
            <person name="Szarkandi J.G."/>
            <person name="Papp V."/>
            <person name="Albert L."/>
            <person name="Andreopoulos W."/>
            <person name="Angelini C."/>
            <person name="Antonin V."/>
            <person name="Barry K.W."/>
            <person name="Bougher N.L."/>
            <person name="Buchanan P."/>
            <person name="Buyck B."/>
            <person name="Bense V."/>
            <person name="Catcheside P."/>
            <person name="Chovatia M."/>
            <person name="Cooper J."/>
            <person name="Damon W."/>
            <person name="Desjardin D."/>
            <person name="Finy P."/>
            <person name="Geml J."/>
            <person name="Haridas S."/>
            <person name="Hughes K."/>
            <person name="Justo A."/>
            <person name="Karasinski D."/>
            <person name="Kautmanova I."/>
            <person name="Kiss B."/>
            <person name="Kocsube S."/>
            <person name="Kotiranta H."/>
            <person name="LaButti K.M."/>
            <person name="Lechner B.E."/>
            <person name="Liimatainen K."/>
            <person name="Lipzen A."/>
            <person name="Lukacs Z."/>
            <person name="Mihaltcheva S."/>
            <person name="Morgado L.N."/>
            <person name="Niskanen T."/>
            <person name="Noordeloos M.E."/>
            <person name="Ohm R.A."/>
            <person name="Ortiz-Santana B."/>
            <person name="Ovrebo C."/>
            <person name="Racz N."/>
            <person name="Riley R."/>
            <person name="Savchenko A."/>
            <person name="Shiryaev A."/>
            <person name="Soop K."/>
            <person name="Spirin V."/>
            <person name="Szebenyi C."/>
            <person name="Tomsovsky M."/>
            <person name="Tulloss R.E."/>
            <person name="Uehling J."/>
            <person name="Grigoriev I.V."/>
            <person name="Vagvolgyi C."/>
            <person name="Papp T."/>
            <person name="Martin F.M."/>
            <person name="Miettinen O."/>
            <person name="Hibbett D.S."/>
            <person name="Nagy L.G."/>
        </authorList>
    </citation>
    <scope>NUCLEOTIDE SEQUENCE [LARGE SCALE GENOMIC DNA]</scope>
    <source>
        <strain evidence="2 3">OMC1185</strain>
    </source>
</reference>
<evidence type="ECO:0000313" key="3">
    <source>
        <dbReference type="Proteomes" id="UP000305948"/>
    </source>
</evidence>
<gene>
    <name evidence="2" type="ORF">OE88DRAFT_1650953</name>
</gene>
<keyword evidence="3" id="KW-1185">Reference proteome</keyword>
<name>A0A5C3NHC1_9AGAM</name>
<proteinExistence type="predicted"/>
<dbReference type="AlphaFoldDB" id="A0A5C3NHC1"/>
<organism evidence="2 3">
    <name type="scientific">Heliocybe sulcata</name>
    <dbReference type="NCBI Taxonomy" id="5364"/>
    <lineage>
        <taxon>Eukaryota</taxon>
        <taxon>Fungi</taxon>
        <taxon>Dikarya</taxon>
        <taxon>Basidiomycota</taxon>
        <taxon>Agaricomycotina</taxon>
        <taxon>Agaricomycetes</taxon>
        <taxon>Gloeophyllales</taxon>
        <taxon>Gloeophyllaceae</taxon>
        <taxon>Heliocybe</taxon>
    </lineage>
</organism>
<accession>A0A5C3NHC1</accession>
<dbReference type="EMBL" id="ML213503">
    <property type="protein sequence ID" value="TFK57309.1"/>
    <property type="molecule type" value="Genomic_DNA"/>
</dbReference>
<evidence type="ECO:0000313" key="2">
    <source>
        <dbReference type="EMBL" id="TFK57309.1"/>
    </source>
</evidence>
<feature type="compositionally biased region" description="Pro residues" evidence="1">
    <location>
        <begin position="190"/>
        <end position="200"/>
    </location>
</feature>
<feature type="region of interest" description="Disordered" evidence="1">
    <location>
        <begin position="178"/>
        <end position="202"/>
    </location>
</feature>
<protein>
    <submittedName>
        <fullName evidence="2">Uncharacterized protein</fullName>
    </submittedName>
</protein>